<protein>
    <submittedName>
        <fullName evidence="1">Uncharacterized protein</fullName>
    </submittedName>
</protein>
<evidence type="ECO:0000313" key="1">
    <source>
        <dbReference type="EMBL" id="QGJ89462.1"/>
    </source>
</evidence>
<keyword evidence="2" id="KW-1185">Reference proteome</keyword>
<name>A0A649VBW7_9CAUD</name>
<dbReference type="GeneID" id="80005566"/>
<dbReference type="RefSeq" id="YP_010751894.1">
    <property type="nucleotide sequence ID" value="NC_073374.1"/>
</dbReference>
<reference evidence="1 2" key="1">
    <citation type="submission" date="2019-10" db="EMBL/GenBank/DDBJ databases">
        <authorList>
            <person name="Mahalingam V.A."/>
            <person name="Aull H.A."/>
            <person name="Garlena R.A."/>
            <person name="Russell D.A."/>
            <person name="Pope W.H."/>
            <person name="Jacobs-Sera D."/>
            <person name="Hatfull G.F."/>
        </authorList>
    </citation>
    <scope>NUCLEOTIDE SEQUENCE [LARGE SCALE GENOMIC DNA]</scope>
</reference>
<evidence type="ECO:0000313" key="2">
    <source>
        <dbReference type="Proteomes" id="UP000424003"/>
    </source>
</evidence>
<dbReference type="EMBL" id="MN585986">
    <property type="protein sequence ID" value="QGJ89462.1"/>
    <property type="molecule type" value="Genomic_DNA"/>
</dbReference>
<proteinExistence type="predicted"/>
<organism evidence="1 2">
    <name type="scientific">Microbacterium phage Ariadne</name>
    <dbReference type="NCBI Taxonomy" id="2656546"/>
    <lineage>
        <taxon>Viruses</taxon>
        <taxon>Duplodnaviria</taxon>
        <taxon>Heunggongvirae</taxon>
        <taxon>Uroviricota</taxon>
        <taxon>Caudoviricetes</taxon>
        <taxon>Hodgkinviridae</taxon>
        <taxon>Metamorphoovirus</taxon>
        <taxon>Metamorphoovirus ariadne</taxon>
    </lineage>
</organism>
<accession>A0A649VBW7</accession>
<dbReference type="Proteomes" id="UP000424003">
    <property type="component" value="Segment"/>
</dbReference>
<gene>
    <name evidence="1" type="primary">58</name>
    <name evidence="1" type="ORF">PBI_ARIADNE_58</name>
</gene>
<dbReference type="KEGG" id="vg:80005566"/>
<sequence>MAEQTPTPELPDNIEASDIRAHALSLSVVGGMINLTGKYLSSEDGSPAEAEAENELDEYVDRVVMMGPEVSGKALLVFASLITATAPQAEVQAWFDDQGERIKPFLTPEERGE</sequence>